<dbReference type="InterPro" id="IPR021109">
    <property type="entry name" value="Peptidase_aspartic_dom_sf"/>
</dbReference>
<gene>
    <name evidence="1" type="ORF">KP509_18G058500</name>
</gene>
<evidence type="ECO:0000313" key="1">
    <source>
        <dbReference type="EMBL" id="KAH7366002.1"/>
    </source>
</evidence>
<comment type="caution">
    <text evidence="1">The sequence shown here is derived from an EMBL/GenBank/DDBJ whole genome shotgun (WGS) entry which is preliminary data.</text>
</comment>
<organism evidence="1 2">
    <name type="scientific">Ceratopteris richardii</name>
    <name type="common">Triangle waterfern</name>
    <dbReference type="NCBI Taxonomy" id="49495"/>
    <lineage>
        <taxon>Eukaryota</taxon>
        <taxon>Viridiplantae</taxon>
        <taxon>Streptophyta</taxon>
        <taxon>Embryophyta</taxon>
        <taxon>Tracheophyta</taxon>
        <taxon>Polypodiopsida</taxon>
        <taxon>Polypodiidae</taxon>
        <taxon>Polypodiales</taxon>
        <taxon>Pteridineae</taxon>
        <taxon>Pteridaceae</taxon>
        <taxon>Parkerioideae</taxon>
        <taxon>Ceratopteris</taxon>
    </lineage>
</organism>
<dbReference type="EMBL" id="CM035423">
    <property type="protein sequence ID" value="KAH7366002.1"/>
    <property type="molecule type" value="Genomic_DNA"/>
</dbReference>
<dbReference type="Gene3D" id="2.40.70.10">
    <property type="entry name" value="Acid Proteases"/>
    <property type="match status" value="1"/>
</dbReference>
<proteinExistence type="predicted"/>
<keyword evidence="2" id="KW-1185">Reference proteome</keyword>
<dbReference type="Proteomes" id="UP000825935">
    <property type="component" value="Chromosome 18"/>
</dbReference>
<dbReference type="AlphaFoldDB" id="A0A8T2SRW6"/>
<dbReference type="CDD" id="cd00303">
    <property type="entry name" value="retropepsin_like"/>
    <property type="match status" value="1"/>
</dbReference>
<accession>A0A8T2SRW6</accession>
<reference evidence="1" key="1">
    <citation type="submission" date="2021-08" db="EMBL/GenBank/DDBJ databases">
        <title>WGS assembly of Ceratopteris richardii.</title>
        <authorList>
            <person name="Marchant D.B."/>
            <person name="Chen G."/>
            <person name="Jenkins J."/>
            <person name="Shu S."/>
            <person name="Leebens-Mack J."/>
            <person name="Grimwood J."/>
            <person name="Schmutz J."/>
            <person name="Soltis P."/>
            <person name="Soltis D."/>
            <person name="Chen Z.-H."/>
        </authorList>
    </citation>
    <scope>NUCLEOTIDE SEQUENCE</scope>
    <source>
        <strain evidence="1">Whitten #5841</strain>
        <tissue evidence="1">Leaf</tissue>
    </source>
</reference>
<evidence type="ECO:0000313" key="2">
    <source>
        <dbReference type="Proteomes" id="UP000825935"/>
    </source>
</evidence>
<protein>
    <submittedName>
        <fullName evidence="1">Uncharacterized protein</fullName>
    </submittedName>
</protein>
<name>A0A8T2SRW6_CERRI</name>
<dbReference type="OrthoDB" id="437338at2759"/>
<sequence length="103" mass="11327">MPKKNLSLIALVDSRASSCFINEGLVKKHGIPVLWKNKPVVAEVVDGRPLASRNITMKTTPLGVHLGDHDSHICFNVISSPINLVIIISKRTQDISEPKPSYM</sequence>